<evidence type="ECO:0000313" key="2">
    <source>
        <dbReference type="EMBL" id="MBJ7314632.1"/>
    </source>
</evidence>
<organism evidence="2 3">
    <name type="scientific">Idiomarina abyssalis</name>
    <dbReference type="NCBI Taxonomy" id="86102"/>
    <lineage>
        <taxon>Bacteria</taxon>
        <taxon>Pseudomonadati</taxon>
        <taxon>Pseudomonadota</taxon>
        <taxon>Gammaproteobacteria</taxon>
        <taxon>Alteromonadales</taxon>
        <taxon>Idiomarinaceae</taxon>
        <taxon>Idiomarina</taxon>
    </lineage>
</organism>
<evidence type="ECO:0000313" key="1">
    <source>
        <dbReference type="EMBL" id="MBJ7267850.1"/>
    </source>
</evidence>
<proteinExistence type="predicted"/>
<dbReference type="EMBL" id="JAEMOP010000002">
    <property type="protein sequence ID" value="MBJ7314632.1"/>
    <property type="molecule type" value="Genomic_DNA"/>
</dbReference>
<sequence>MIKKLSLVLILTSLPLLAWSFVKPVRLLFPHLNGMKCHNSVCVEHTKEMEKAEELYGSAFDAVSSAGIPLRSKPIFVYCSTLECYQSFGGGYERAISYPFLGTVIAPASWQSYITQHELIHWFQFSEIGAVATMMKPEWFREGMAYSYSNAPDSDIPEHYLPLMERYNDWHSKKSWTEVIEQAGEL</sequence>
<accession>A0A8I1G8Z0</accession>
<protein>
    <submittedName>
        <fullName evidence="2">Uncharacterized protein</fullName>
    </submittedName>
</protein>
<comment type="caution">
    <text evidence="2">The sequence shown here is derived from an EMBL/GenBank/DDBJ whole genome shotgun (WGS) entry which is preliminary data.</text>
</comment>
<evidence type="ECO:0000313" key="4">
    <source>
        <dbReference type="Proteomes" id="UP000655994"/>
    </source>
</evidence>
<evidence type="ECO:0000313" key="3">
    <source>
        <dbReference type="Proteomes" id="UP000621390"/>
    </source>
</evidence>
<keyword evidence="4" id="KW-1185">Reference proteome</keyword>
<gene>
    <name evidence="1" type="ORF">JHC10_12975</name>
    <name evidence="2" type="ORF">JHC11_01260</name>
</gene>
<dbReference type="EMBL" id="JAEMOS010000047">
    <property type="protein sequence ID" value="MBJ7267850.1"/>
    <property type="molecule type" value="Genomic_DNA"/>
</dbReference>
<reference evidence="2 4" key="1">
    <citation type="submission" date="2020-09" db="EMBL/GenBank/DDBJ databases">
        <title>Draft Genomes of Bacterial Isolates from North Pond Shallow Sediments.</title>
        <authorList>
            <person name="Kiel Reese B."/>
            <person name="Mullis M."/>
            <person name="Weisend R.E."/>
        </authorList>
    </citation>
    <scope>NUCLEOTIDE SEQUENCE</scope>
    <source>
        <strain evidence="2">KJE-2</strain>
        <strain evidence="1 4">KJE-3</strain>
    </source>
</reference>
<dbReference type="Proteomes" id="UP000655994">
    <property type="component" value="Unassembled WGS sequence"/>
</dbReference>
<dbReference type="Proteomes" id="UP000621390">
    <property type="component" value="Unassembled WGS sequence"/>
</dbReference>
<name>A0A8I1G8Z0_9GAMM</name>
<dbReference type="RefSeq" id="WP_199495086.1">
    <property type="nucleotide sequence ID" value="NZ_JAEMOO010000013.1"/>
</dbReference>
<dbReference type="AlphaFoldDB" id="A0A8I1G8Z0"/>